<dbReference type="PANTHER" id="PTHR34220">
    <property type="entry name" value="SENSOR HISTIDINE KINASE YPDA"/>
    <property type="match status" value="1"/>
</dbReference>
<reference evidence="17" key="1">
    <citation type="journal article" date="2013" name="Genome Announc.">
        <title>Draft Genome Sequence of Agarivorans albus Strain MKT 106T, an Agarolytic Marine Bacterium.</title>
        <authorList>
            <person name="Yasuike M."/>
            <person name="Nakamura Y."/>
            <person name="Kai W."/>
            <person name="Fujiwara A."/>
            <person name="Fukui Y."/>
            <person name="Satomi M."/>
            <person name="Sano M."/>
        </authorList>
    </citation>
    <scope>NUCLEOTIDE SEQUENCE [LARGE SCALE GENOMIC DNA]</scope>
</reference>
<evidence type="ECO:0000256" key="4">
    <source>
        <dbReference type="ARBA" id="ARBA00022475"/>
    </source>
</evidence>
<dbReference type="OrthoDB" id="2514702at2"/>
<evidence type="ECO:0000256" key="13">
    <source>
        <dbReference type="ARBA" id="ARBA00023136"/>
    </source>
</evidence>
<feature type="domain" description="Signal transduction histidine kinase internal region" evidence="15">
    <location>
        <begin position="373"/>
        <end position="451"/>
    </location>
</feature>
<accession>R9PH45</accession>
<organism evidence="17 18">
    <name type="scientific">Agarivorans albus MKT 106</name>
    <dbReference type="NCBI Taxonomy" id="1331007"/>
    <lineage>
        <taxon>Bacteria</taxon>
        <taxon>Pseudomonadati</taxon>
        <taxon>Pseudomonadota</taxon>
        <taxon>Gammaproteobacteria</taxon>
        <taxon>Alteromonadales</taxon>
        <taxon>Alteromonadaceae</taxon>
        <taxon>Agarivorans</taxon>
    </lineage>
</organism>
<feature type="transmembrane region" description="Helical" evidence="14">
    <location>
        <begin position="46"/>
        <end position="64"/>
    </location>
</feature>
<evidence type="ECO:0000256" key="1">
    <source>
        <dbReference type="ARBA" id="ARBA00000085"/>
    </source>
</evidence>
<dbReference type="Pfam" id="PF07694">
    <property type="entry name" value="5TM-5TMR_LYT"/>
    <property type="match status" value="1"/>
</dbReference>
<evidence type="ECO:0000313" key="17">
    <source>
        <dbReference type="EMBL" id="GAD00578.1"/>
    </source>
</evidence>
<keyword evidence="7 14" id="KW-0812">Transmembrane</keyword>
<evidence type="ECO:0000256" key="8">
    <source>
        <dbReference type="ARBA" id="ARBA00022741"/>
    </source>
</evidence>
<evidence type="ECO:0000256" key="6">
    <source>
        <dbReference type="ARBA" id="ARBA00022679"/>
    </source>
</evidence>
<feature type="domain" description="Signal transduction histidine kinase 5TM receptor LytS transmembrane region" evidence="16">
    <location>
        <begin position="32"/>
        <end position="200"/>
    </location>
</feature>
<dbReference type="InterPro" id="IPR011620">
    <property type="entry name" value="Sig_transdc_His_kinase_LytS_TM"/>
</dbReference>
<dbReference type="GO" id="GO:0005886">
    <property type="term" value="C:plasma membrane"/>
    <property type="evidence" value="ECO:0007669"/>
    <property type="project" value="UniProtKB-SubCell"/>
</dbReference>
<keyword evidence="11 14" id="KW-1133">Transmembrane helix</keyword>
<dbReference type="InterPro" id="IPR050640">
    <property type="entry name" value="Bact_2-comp_sensor_kinase"/>
</dbReference>
<dbReference type="GO" id="GO:0000155">
    <property type="term" value="F:phosphorelay sensor kinase activity"/>
    <property type="evidence" value="ECO:0007669"/>
    <property type="project" value="InterPro"/>
</dbReference>
<dbReference type="Pfam" id="PF15714">
    <property type="entry name" value="SpoVT_C"/>
    <property type="match status" value="1"/>
</dbReference>
<keyword evidence="18" id="KW-1185">Reference proteome</keyword>
<dbReference type="Proteomes" id="UP000014461">
    <property type="component" value="Unassembled WGS sequence"/>
</dbReference>
<name>R9PH45_AGAAL</name>
<dbReference type="Gene3D" id="3.30.450.40">
    <property type="match status" value="1"/>
</dbReference>
<keyword evidence="6 17" id="KW-0808">Transferase</keyword>
<keyword evidence="12" id="KW-0902">Two-component regulatory system</keyword>
<evidence type="ECO:0000256" key="2">
    <source>
        <dbReference type="ARBA" id="ARBA00004651"/>
    </source>
</evidence>
<dbReference type="InterPro" id="IPR029016">
    <property type="entry name" value="GAF-like_dom_sf"/>
</dbReference>
<sequence length="566" mass="62365">MILSDFSLLLSLAQQMSVFLVIAYLLSKTPAFLPLTNLSPRLPNTLTIYCLFSGFCILGSYFGLAIDDAIANTRAVGAVLGGLFGGPVLGLLVGFTGGMHRYFMGGFTDVACAVSTTLEGLVGGLFHLWIRRRSLHNEHLFSPTIAFVATLIAETLQMLLILLIAKPFEQALALVEVIALPMVLANSVGAALFMMMIRDRRRLYDKFSSHSSAKALNLAQRMVGIFHQGFKQQDAVRIANIIHEETGVSAVAITDTQQVLAFKGLGSDHHHAGRPIASKQTHQAINENRVVFADGVEEPYQCSSSDKCPLGSSLVVPIRGSENDVIGTVKLYESKRRLFLHINRALGEGIAKVIAEQLRDSHVQQQQQLLTEAELKLARAQINPHFLFNALNTISAVVKRDASSARQLIADLALFLRINLKRNQQTSLVSAELEHVNAYLHIEQVRFADRLVIKQDIDEAFMQLELPTFTLQPLVENAIKHGTAHLLETGKITIYSRLNNGVKQLVVEDNAGLYQKPEQATSEGLGMHIVDTRLRNAFGASFALQVECQLNQYTRVIISLPKEPNQ</sequence>
<evidence type="ECO:0000256" key="9">
    <source>
        <dbReference type="ARBA" id="ARBA00022777"/>
    </source>
</evidence>
<dbReference type="InterPro" id="IPR010559">
    <property type="entry name" value="Sig_transdc_His_kin_internal"/>
</dbReference>
<keyword evidence="13 14" id="KW-0472">Membrane</keyword>
<protein>
    <recommendedName>
        <fullName evidence="3">histidine kinase</fullName>
        <ecNumber evidence="3">2.7.13.3</ecNumber>
    </recommendedName>
</protein>
<dbReference type="EMBL" id="BARX01000003">
    <property type="protein sequence ID" value="GAD00578.1"/>
    <property type="molecule type" value="Genomic_DNA"/>
</dbReference>
<comment type="caution">
    <text evidence="17">The sequence shown here is derived from an EMBL/GenBank/DDBJ whole genome shotgun (WGS) entry which is preliminary data.</text>
</comment>
<keyword evidence="9 17" id="KW-0418">Kinase</keyword>
<dbReference type="Pfam" id="PF06580">
    <property type="entry name" value="His_kinase"/>
    <property type="match status" value="1"/>
</dbReference>
<dbReference type="Gene3D" id="3.30.565.10">
    <property type="entry name" value="Histidine kinase-like ATPase, C-terminal domain"/>
    <property type="match status" value="1"/>
</dbReference>
<evidence type="ECO:0000256" key="12">
    <source>
        <dbReference type="ARBA" id="ARBA00023012"/>
    </source>
</evidence>
<dbReference type="SUPFAM" id="SSF55874">
    <property type="entry name" value="ATPase domain of HSP90 chaperone/DNA topoisomerase II/histidine kinase"/>
    <property type="match status" value="1"/>
</dbReference>
<dbReference type="SUPFAM" id="SSF55781">
    <property type="entry name" value="GAF domain-like"/>
    <property type="match status" value="1"/>
</dbReference>
<feature type="transmembrane region" description="Helical" evidence="14">
    <location>
        <begin position="171"/>
        <end position="197"/>
    </location>
</feature>
<dbReference type="GO" id="GO:0071555">
    <property type="term" value="P:cell wall organization"/>
    <property type="evidence" value="ECO:0007669"/>
    <property type="project" value="InterPro"/>
</dbReference>
<dbReference type="EC" id="2.7.13.3" evidence="3"/>
<dbReference type="AlphaFoldDB" id="R9PH45"/>
<evidence type="ECO:0000256" key="7">
    <source>
        <dbReference type="ARBA" id="ARBA00022692"/>
    </source>
</evidence>
<evidence type="ECO:0000259" key="16">
    <source>
        <dbReference type="Pfam" id="PF07694"/>
    </source>
</evidence>
<evidence type="ECO:0000256" key="14">
    <source>
        <dbReference type="SAM" id="Phobius"/>
    </source>
</evidence>
<gene>
    <name evidence="17" type="ORF">AALB_0658</name>
</gene>
<evidence type="ECO:0000256" key="11">
    <source>
        <dbReference type="ARBA" id="ARBA00022989"/>
    </source>
</evidence>
<dbReference type="RefSeq" id="WP_016400346.1">
    <property type="nucleotide sequence ID" value="NZ_BARX01000003.1"/>
</dbReference>
<dbReference type="InterPro" id="IPR036890">
    <property type="entry name" value="HATPase_C_sf"/>
</dbReference>
<evidence type="ECO:0000259" key="15">
    <source>
        <dbReference type="Pfam" id="PF06580"/>
    </source>
</evidence>
<keyword evidence="4" id="KW-1003">Cell membrane</keyword>
<evidence type="ECO:0000256" key="3">
    <source>
        <dbReference type="ARBA" id="ARBA00012438"/>
    </source>
</evidence>
<proteinExistence type="predicted"/>
<feature type="transmembrane region" description="Helical" evidence="14">
    <location>
        <begin position="140"/>
        <end position="165"/>
    </location>
</feature>
<comment type="catalytic activity">
    <reaction evidence="1">
        <text>ATP + protein L-histidine = ADP + protein N-phospho-L-histidine.</text>
        <dbReference type="EC" id="2.7.13.3"/>
    </reaction>
</comment>
<evidence type="ECO:0000256" key="10">
    <source>
        <dbReference type="ARBA" id="ARBA00022840"/>
    </source>
</evidence>
<keyword evidence="5" id="KW-0597">Phosphoprotein</keyword>
<keyword evidence="8" id="KW-0547">Nucleotide-binding</keyword>
<feature type="transmembrane region" description="Helical" evidence="14">
    <location>
        <begin position="7"/>
        <end position="26"/>
    </location>
</feature>
<dbReference type="PANTHER" id="PTHR34220:SF10">
    <property type="entry name" value="SENSOR HISTIDINE KINASE BTSS"/>
    <property type="match status" value="1"/>
</dbReference>
<dbReference type="STRING" id="1331007.AALB_0658"/>
<dbReference type="GO" id="GO:0005524">
    <property type="term" value="F:ATP binding"/>
    <property type="evidence" value="ECO:0007669"/>
    <property type="project" value="UniProtKB-KW"/>
</dbReference>
<evidence type="ECO:0000313" key="18">
    <source>
        <dbReference type="Proteomes" id="UP000014461"/>
    </source>
</evidence>
<dbReference type="Gene3D" id="1.10.1760.20">
    <property type="match status" value="1"/>
</dbReference>
<evidence type="ECO:0000256" key="5">
    <source>
        <dbReference type="ARBA" id="ARBA00022553"/>
    </source>
</evidence>
<keyword evidence="10" id="KW-0067">ATP-binding</keyword>
<comment type="subcellular location">
    <subcellularLocation>
        <location evidence="2">Cell membrane</location>
        <topology evidence="2">Multi-pass membrane protein</topology>
    </subcellularLocation>
</comment>
<feature type="transmembrane region" description="Helical" evidence="14">
    <location>
        <begin position="76"/>
        <end position="96"/>
    </location>
</feature>